<dbReference type="InterPro" id="IPR041727">
    <property type="entry name" value="NAGK-C"/>
</dbReference>
<dbReference type="EMBL" id="KJ569775">
    <property type="protein sequence ID" value="AIA61200.1"/>
    <property type="molecule type" value="Genomic_DNA"/>
</dbReference>
<dbReference type="HAMAP" id="MF_00082">
    <property type="entry name" value="ArgB"/>
    <property type="match status" value="1"/>
</dbReference>
<dbReference type="FunFam" id="3.40.1160.10:FF:000004">
    <property type="entry name" value="Acetylglutamate kinase"/>
    <property type="match status" value="1"/>
</dbReference>
<evidence type="ECO:0000259" key="9">
    <source>
        <dbReference type="Pfam" id="PF00696"/>
    </source>
</evidence>
<keyword evidence="2 8" id="KW-0055">Arginine biosynthesis</keyword>
<keyword evidence="5 8" id="KW-0547">Nucleotide-binding</keyword>
<gene>
    <name evidence="8 10" type="primary">argB</name>
</gene>
<keyword evidence="6 8" id="KW-0418">Kinase</keyword>
<dbReference type="AlphaFoldDB" id="A0A060A8U8"/>
<dbReference type="InterPro" id="IPR036393">
    <property type="entry name" value="AceGlu_kinase-like_sf"/>
</dbReference>
<dbReference type="GO" id="GO:0005524">
    <property type="term" value="F:ATP binding"/>
    <property type="evidence" value="ECO:0007669"/>
    <property type="project" value="UniProtKB-UniRule"/>
</dbReference>
<comment type="similarity">
    <text evidence="8">Belongs to the acetylglutamate kinase family. ArgB subfamily.</text>
</comment>
<comment type="function">
    <text evidence="8">Catalyzes the ATP-dependent phosphorylation of N-acetyl-L-glutamate.</text>
</comment>
<dbReference type="PANTHER" id="PTHR23342:SF0">
    <property type="entry name" value="N-ACETYLGLUTAMATE SYNTHASE, MITOCHONDRIAL"/>
    <property type="match status" value="1"/>
</dbReference>
<proteinExistence type="inferred from homology"/>
<organism evidence="10">
    <name type="scientific">Cyanidiaceae sp. MX-AZ01</name>
    <dbReference type="NCBI Taxonomy" id="1503164"/>
    <lineage>
        <taxon>Eukaryota</taxon>
        <taxon>Rhodophyta</taxon>
        <taxon>Bangiophyceae</taxon>
        <taxon>Cyanidiales</taxon>
        <taxon>Cyanidiaceae</taxon>
    </lineage>
</organism>
<dbReference type="GO" id="GO:0042450">
    <property type="term" value="P:L-arginine biosynthetic process via ornithine"/>
    <property type="evidence" value="ECO:0007669"/>
    <property type="project" value="UniProtKB-UniRule"/>
</dbReference>
<keyword evidence="10" id="KW-0934">Plastid</keyword>
<feature type="site" description="Transition state stabilizer" evidence="8">
    <location>
        <position position="29"/>
    </location>
</feature>
<dbReference type="EC" id="2.7.2.8" evidence="8"/>
<comment type="pathway">
    <text evidence="1 8">Amino-acid biosynthesis; L-arginine biosynthesis; N(2)-acetyl-L-ornithine from L-glutamate: step 2/4.</text>
</comment>
<comment type="subcellular location">
    <subcellularLocation>
        <location evidence="8">Plastid</location>
        <location evidence="8">Chloroplast</location>
    </subcellularLocation>
</comment>
<dbReference type="InterPro" id="IPR001048">
    <property type="entry name" value="Asp/Glu/Uridylate_kinase"/>
</dbReference>
<evidence type="ECO:0000256" key="1">
    <source>
        <dbReference type="ARBA" id="ARBA00004828"/>
    </source>
</evidence>
<accession>A0A060A8U8</accession>
<evidence type="ECO:0000256" key="6">
    <source>
        <dbReference type="ARBA" id="ARBA00022777"/>
    </source>
</evidence>
<dbReference type="Gene3D" id="3.40.1160.10">
    <property type="entry name" value="Acetylglutamate kinase-like"/>
    <property type="match status" value="1"/>
</dbReference>
<keyword evidence="4 8" id="KW-0808">Transferase</keyword>
<evidence type="ECO:0000313" key="10">
    <source>
        <dbReference type="EMBL" id="AIA61200.1"/>
    </source>
</evidence>
<keyword evidence="7 8" id="KW-0067">ATP-binding</keyword>
<dbReference type="SUPFAM" id="SSF53633">
    <property type="entry name" value="Carbamate kinase-like"/>
    <property type="match status" value="1"/>
</dbReference>
<protein>
    <recommendedName>
        <fullName evidence="8">Acetylglutamate kinase</fullName>
        <ecNumber evidence="8">2.7.2.8</ecNumber>
    </recommendedName>
    <alternativeName>
        <fullName evidence="8">N-acetyl-L-glutamate 5-phosphotransferase</fullName>
    </alternativeName>
    <alternativeName>
        <fullName evidence="8">NAG kinase</fullName>
        <shortName evidence="8">NAGK</shortName>
    </alternativeName>
</protein>
<keyword evidence="10" id="KW-0150">Chloroplast</keyword>
<dbReference type="PANTHER" id="PTHR23342">
    <property type="entry name" value="N-ACETYLGLUTAMATE SYNTHASE"/>
    <property type="match status" value="1"/>
</dbReference>
<dbReference type="Pfam" id="PF00696">
    <property type="entry name" value="AA_kinase"/>
    <property type="match status" value="1"/>
</dbReference>
<feature type="site" description="Transition state stabilizer" evidence="8">
    <location>
        <position position="239"/>
    </location>
</feature>
<dbReference type="NCBIfam" id="TIGR00761">
    <property type="entry name" value="argB"/>
    <property type="match status" value="1"/>
</dbReference>
<dbReference type="GO" id="GO:0009507">
    <property type="term" value="C:chloroplast"/>
    <property type="evidence" value="ECO:0007669"/>
    <property type="project" value="UniProtKB-SubCell"/>
</dbReference>
<sequence length="294" mass="31725">MISDEIRVKVLTEALPYVQKWQDEIIVIKYGGAAMKQHMHIIQDVLFLSCCGLKIVMVHGGGPAINQWLNQLNKQPKFWQGMRVTDSDTMEIVEMVLAGKINKQLVCLINANGGKAVGICGKDAQLIVAKPCADPNLGQVGEIEKIHSQLIDLLLKNDYIPVVASVAASSDGTAYNLNADVVAAELAIKLKAKKVLFLTDTLGILADVSNQNSLISSLNLMEAKQMITNQQVSGGMIPKLNCCIHAVENGIAAAHIINGTLEHSLLLEILTDEGRGTMIYNRGLSSSEVRAGDS</sequence>
<reference evidence="10" key="1">
    <citation type="submission" date="2014-03" db="EMBL/GenBank/DDBJ databases">
        <title>Metagenomic reconstruction of the complete chloroplast and mitochondrial genomes of a novel unicellular red alga from the Cyanidiaceae family.</title>
        <authorList>
            <person name="Servin-Garciduenas L.E."/>
            <person name="Martinez-Romero E."/>
        </authorList>
    </citation>
    <scope>NUCLEOTIDE SEQUENCE</scope>
    <source>
        <strain evidence="10">MX-AZ01</strain>
    </source>
</reference>
<feature type="binding site" evidence="8">
    <location>
        <position position="176"/>
    </location>
    <ligand>
        <name>substrate</name>
    </ligand>
</feature>
<dbReference type="InterPro" id="IPR037528">
    <property type="entry name" value="ArgB"/>
</dbReference>
<feature type="domain" description="Aspartate/glutamate/uridylate kinase" evidence="9">
    <location>
        <begin position="25"/>
        <end position="258"/>
    </location>
</feature>
<feature type="binding site" evidence="8">
    <location>
        <begin position="61"/>
        <end position="62"/>
    </location>
    <ligand>
        <name>substrate</name>
    </ligand>
</feature>
<feature type="binding site" evidence="8">
    <location>
        <position position="83"/>
    </location>
    <ligand>
        <name>substrate</name>
    </ligand>
</feature>
<evidence type="ECO:0000256" key="2">
    <source>
        <dbReference type="ARBA" id="ARBA00022571"/>
    </source>
</evidence>
<dbReference type="CDD" id="cd04250">
    <property type="entry name" value="AAK_NAGK-C"/>
    <property type="match status" value="1"/>
</dbReference>
<evidence type="ECO:0000256" key="3">
    <source>
        <dbReference type="ARBA" id="ARBA00022605"/>
    </source>
</evidence>
<dbReference type="PIRSF" id="PIRSF000728">
    <property type="entry name" value="NAGK"/>
    <property type="match status" value="1"/>
</dbReference>
<keyword evidence="3 8" id="KW-0028">Amino-acid biosynthesis</keyword>
<evidence type="ECO:0000256" key="7">
    <source>
        <dbReference type="ARBA" id="ARBA00022840"/>
    </source>
</evidence>
<evidence type="ECO:0000256" key="8">
    <source>
        <dbReference type="HAMAP-Rule" id="MF_00082"/>
    </source>
</evidence>
<name>A0A060A8U8_9RHOD</name>
<comment type="catalytic activity">
    <reaction evidence="8">
        <text>N-acetyl-L-glutamate + ATP = N-acetyl-L-glutamyl 5-phosphate + ADP</text>
        <dbReference type="Rhea" id="RHEA:14629"/>
        <dbReference type="ChEBI" id="CHEBI:30616"/>
        <dbReference type="ChEBI" id="CHEBI:44337"/>
        <dbReference type="ChEBI" id="CHEBI:57936"/>
        <dbReference type="ChEBI" id="CHEBI:456216"/>
        <dbReference type="EC" id="2.7.2.8"/>
    </reaction>
</comment>
<dbReference type="InterPro" id="IPR004662">
    <property type="entry name" value="AcgluKinase_fam"/>
</dbReference>
<geneLocation type="chloroplast" evidence="10"/>
<dbReference type="UniPathway" id="UPA00068">
    <property type="reaction ID" value="UER00107"/>
</dbReference>
<dbReference type="PRINTS" id="PR00474">
    <property type="entry name" value="GLU5KINASE"/>
</dbReference>
<evidence type="ECO:0000256" key="4">
    <source>
        <dbReference type="ARBA" id="ARBA00022679"/>
    </source>
</evidence>
<dbReference type="GO" id="GO:0003991">
    <property type="term" value="F:acetylglutamate kinase activity"/>
    <property type="evidence" value="ECO:0007669"/>
    <property type="project" value="UniProtKB-UniRule"/>
</dbReference>
<evidence type="ECO:0000256" key="5">
    <source>
        <dbReference type="ARBA" id="ARBA00022741"/>
    </source>
</evidence>
<dbReference type="InterPro" id="IPR001057">
    <property type="entry name" value="Glu/AcGlu_kinase"/>
</dbReference>